<feature type="transmembrane region" description="Helical" evidence="6">
    <location>
        <begin position="95"/>
        <end position="122"/>
    </location>
</feature>
<dbReference type="SUPFAM" id="SSF53659">
    <property type="entry name" value="Isocitrate/Isopropylmalate dehydrogenase-like"/>
    <property type="match status" value="1"/>
</dbReference>
<reference evidence="7" key="2">
    <citation type="submission" date="2020-09" db="EMBL/GenBank/DDBJ databases">
        <authorList>
            <person name="Sun Q."/>
            <person name="Ohkuma M."/>
        </authorList>
    </citation>
    <scope>NUCLEOTIDE SEQUENCE</scope>
    <source>
        <strain evidence="7">JCM 3090</strain>
    </source>
</reference>
<comment type="caution">
    <text evidence="7">The sequence shown here is derived from an EMBL/GenBank/DDBJ whole genome shotgun (WGS) entry which is preliminary data.</text>
</comment>
<accession>A0A8J3F8M6</accession>
<feature type="transmembrane region" description="Helical" evidence="6">
    <location>
        <begin position="369"/>
        <end position="387"/>
    </location>
</feature>
<feature type="transmembrane region" description="Helical" evidence="6">
    <location>
        <begin position="433"/>
        <end position="451"/>
    </location>
</feature>
<dbReference type="Gene3D" id="1.20.1740.10">
    <property type="entry name" value="Amino acid/polyamine transporter I"/>
    <property type="match status" value="1"/>
</dbReference>
<keyword evidence="2" id="KW-1003">Cell membrane</keyword>
<dbReference type="InterPro" id="IPR050367">
    <property type="entry name" value="APC_superfamily"/>
</dbReference>
<feature type="transmembrane region" description="Helical" evidence="6">
    <location>
        <begin position="408"/>
        <end position="427"/>
    </location>
</feature>
<evidence type="ECO:0000313" key="7">
    <source>
        <dbReference type="EMBL" id="GGJ90230.1"/>
    </source>
</evidence>
<gene>
    <name evidence="7" type="ORF">GCM10010123_20030</name>
</gene>
<reference evidence="7" key="1">
    <citation type="journal article" date="2014" name="Int. J. Syst. Evol. Microbiol.">
        <title>Complete genome sequence of Corynebacterium casei LMG S-19264T (=DSM 44701T), isolated from a smear-ripened cheese.</title>
        <authorList>
            <consortium name="US DOE Joint Genome Institute (JGI-PGF)"/>
            <person name="Walter F."/>
            <person name="Albersmeier A."/>
            <person name="Kalinowski J."/>
            <person name="Ruckert C."/>
        </authorList>
    </citation>
    <scope>NUCLEOTIDE SEQUENCE</scope>
    <source>
        <strain evidence="7">JCM 3090</strain>
    </source>
</reference>
<dbReference type="Proteomes" id="UP000649739">
    <property type="component" value="Unassembled WGS sequence"/>
</dbReference>
<keyword evidence="8" id="KW-1185">Reference proteome</keyword>
<dbReference type="Pfam" id="PF13520">
    <property type="entry name" value="AA_permease_2"/>
    <property type="match status" value="1"/>
</dbReference>
<dbReference type="GO" id="GO:0022857">
    <property type="term" value="F:transmembrane transporter activity"/>
    <property type="evidence" value="ECO:0007669"/>
    <property type="project" value="InterPro"/>
</dbReference>
<dbReference type="InterPro" id="IPR002293">
    <property type="entry name" value="AA/rel_permease1"/>
</dbReference>
<evidence type="ECO:0000256" key="5">
    <source>
        <dbReference type="ARBA" id="ARBA00023136"/>
    </source>
</evidence>
<feature type="transmembrane region" description="Helical" evidence="6">
    <location>
        <begin position="343"/>
        <end position="363"/>
    </location>
</feature>
<feature type="transmembrane region" description="Helical" evidence="6">
    <location>
        <begin position="202"/>
        <end position="221"/>
    </location>
</feature>
<feature type="transmembrane region" description="Helical" evidence="6">
    <location>
        <begin position="55"/>
        <end position="75"/>
    </location>
</feature>
<dbReference type="EMBL" id="BMQB01000003">
    <property type="protein sequence ID" value="GGJ90230.1"/>
    <property type="molecule type" value="Genomic_DNA"/>
</dbReference>
<evidence type="ECO:0000256" key="6">
    <source>
        <dbReference type="SAM" id="Phobius"/>
    </source>
</evidence>
<dbReference type="AlphaFoldDB" id="A0A8J3F8M6"/>
<dbReference type="PIRSF" id="PIRSF006060">
    <property type="entry name" value="AA_transporter"/>
    <property type="match status" value="1"/>
</dbReference>
<evidence type="ECO:0000256" key="1">
    <source>
        <dbReference type="ARBA" id="ARBA00004651"/>
    </source>
</evidence>
<organism evidence="7 8">
    <name type="scientific">Pilimelia anulata</name>
    <dbReference type="NCBI Taxonomy" id="53371"/>
    <lineage>
        <taxon>Bacteria</taxon>
        <taxon>Bacillati</taxon>
        <taxon>Actinomycetota</taxon>
        <taxon>Actinomycetes</taxon>
        <taxon>Micromonosporales</taxon>
        <taxon>Micromonosporaceae</taxon>
        <taxon>Pilimelia</taxon>
    </lineage>
</organism>
<protein>
    <submittedName>
        <fullName evidence="7">Porin</fullName>
    </submittedName>
</protein>
<feature type="transmembrane region" description="Helical" evidence="6">
    <location>
        <begin position="156"/>
        <end position="182"/>
    </location>
</feature>
<proteinExistence type="predicted"/>
<dbReference type="PANTHER" id="PTHR42770:SF16">
    <property type="entry name" value="AMINO ACID PERMEASE"/>
    <property type="match status" value="1"/>
</dbReference>
<feature type="transmembrane region" description="Helical" evidence="6">
    <location>
        <begin position="302"/>
        <end position="322"/>
    </location>
</feature>
<evidence type="ECO:0000256" key="3">
    <source>
        <dbReference type="ARBA" id="ARBA00022692"/>
    </source>
</evidence>
<feature type="transmembrane region" description="Helical" evidence="6">
    <location>
        <begin position="242"/>
        <end position="264"/>
    </location>
</feature>
<dbReference type="PANTHER" id="PTHR42770">
    <property type="entry name" value="AMINO ACID TRANSPORTER-RELATED"/>
    <property type="match status" value="1"/>
</dbReference>
<feature type="transmembrane region" description="Helical" evidence="6">
    <location>
        <begin position="28"/>
        <end position="49"/>
    </location>
</feature>
<keyword evidence="5 6" id="KW-0472">Membrane</keyword>
<evidence type="ECO:0000256" key="2">
    <source>
        <dbReference type="ARBA" id="ARBA00022475"/>
    </source>
</evidence>
<keyword evidence="3 6" id="KW-0812">Transmembrane</keyword>
<sequence length="463" mass="48809">MHVTRTDPSLERFGYRQELRRTLTTRDLLFYGLIFMVPIAPFGIFGSVFSASAGMVALAYLVGMVAMMLTANSYAQMVRVYPMAGSVYNYAGRGIAAPVGFLAGWAVLLDYLLVPCLLYVVAGVAMNAAVPAVPTLVWVVGFVLVNTLVNSFGIRLTALVTKVFLVAELAVLGVFLAIGVNALADGKGRGFEWSPLFDPAAFAWPVIFAAVSVAMLSFLGFDGISMLAEETRDGSRQVGRAMVAALLLAGTLFVVQGWVAALLAPDPDGLIANGDPAGTAFYDAARVAGGGWLATTTAIATALAWGIANSLVAQAATSRLLYAMARDRQLPAFLARVSLKRAVPINAILTTAVLSLGLGVWMAGRADGITLLSSLVNFGAVIAFITLHASVIWHHSRAGRRPKFVRQLLLPLAGAAVLIAVAVNANLLAQQVGLIWLGVGVLVLAGMYAAGRRPRLPNHLQEA</sequence>
<evidence type="ECO:0000256" key="4">
    <source>
        <dbReference type="ARBA" id="ARBA00022989"/>
    </source>
</evidence>
<comment type="subcellular location">
    <subcellularLocation>
        <location evidence="1">Cell membrane</location>
        <topology evidence="1">Multi-pass membrane protein</topology>
    </subcellularLocation>
</comment>
<feature type="transmembrane region" description="Helical" evidence="6">
    <location>
        <begin position="128"/>
        <end position="149"/>
    </location>
</feature>
<evidence type="ECO:0000313" key="8">
    <source>
        <dbReference type="Proteomes" id="UP000649739"/>
    </source>
</evidence>
<keyword evidence="4 6" id="KW-1133">Transmembrane helix</keyword>
<name>A0A8J3F8M6_9ACTN</name>
<dbReference type="GO" id="GO:0005886">
    <property type="term" value="C:plasma membrane"/>
    <property type="evidence" value="ECO:0007669"/>
    <property type="project" value="UniProtKB-SubCell"/>
</dbReference>